<dbReference type="HOGENOM" id="CLU_001265_23_3_1"/>
<evidence type="ECO:0000256" key="3">
    <source>
        <dbReference type="SAM" id="Phobius"/>
    </source>
</evidence>
<dbReference type="OrthoDB" id="2105912at2759"/>
<name>A0A084QBZ7_STAC4</name>
<feature type="transmembrane region" description="Helical" evidence="3">
    <location>
        <begin position="326"/>
        <end position="350"/>
    </location>
</feature>
<feature type="domain" description="Major facilitator superfamily (MFS) profile" evidence="4">
    <location>
        <begin position="90"/>
        <end position="473"/>
    </location>
</feature>
<gene>
    <name evidence="5" type="ORF">S40285_03445</name>
</gene>
<proteinExistence type="predicted"/>
<feature type="transmembrane region" description="Helical" evidence="3">
    <location>
        <begin position="130"/>
        <end position="148"/>
    </location>
</feature>
<dbReference type="InterPro" id="IPR036259">
    <property type="entry name" value="MFS_trans_sf"/>
</dbReference>
<reference evidence="5 6" key="1">
    <citation type="journal article" date="2014" name="BMC Genomics">
        <title>Comparative genome sequencing reveals chemotype-specific gene clusters in the toxigenic black mold Stachybotrys.</title>
        <authorList>
            <person name="Semeiks J."/>
            <person name="Borek D."/>
            <person name="Otwinowski Z."/>
            <person name="Grishin N.V."/>
        </authorList>
    </citation>
    <scope>NUCLEOTIDE SEQUENCE [LARGE SCALE GENOMIC DNA]</scope>
    <source>
        <strain evidence="5 6">IBT 40285</strain>
    </source>
</reference>
<dbReference type="GO" id="GO:0016020">
    <property type="term" value="C:membrane"/>
    <property type="evidence" value="ECO:0007669"/>
    <property type="project" value="UniProtKB-SubCell"/>
</dbReference>
<sequence>MEKMERGTDLDEHGRQPPAADSVQESKEASIVDSSPQKDEIAPDEHPPGEDAHDALNAQQPRSPYDGNTARRLLTPKNCRWDAASPPPLTTFLCVIYALAGGFTVSNLYYNQPILNRIANDFGVSYETSAQVPTLMQAGYAAGLVFILPLGDMLQRRPFIISLVFFTATVWIGLCVTWDFAVFRALSFVCGVTTVTPQLLIPLVGDFAPERRKAAMMSIVVSGLLLGMLTARLLSGIVANYTEWRNIYWIACGLQYLLAALLFCFMPDYPSTNPDGLSYLQALRSIPVMMATQPVLIQASLTAFAMSAVFTGFWTTLTFLLASPPYSFPSITIGLFSLLGIVAMVALPIYGRFIDRYVPLFSVLLGQALVLVGCVLGTSLGTFTVAGPILQGITMDIGMQTAQVANRASIFSKNPKARSRTNTAYTATSFAGQLTGTAVGNRLYAEGGWTWSGGCGIAFIGASMLVSLARGPRETGWVGWGGGWRIRKDPKPATKAEEVESGVVAEPVTEETSDSATASRKD</sequence>
<feature type="transmembrane region" description="Helical" evidence="3">
    <location>
        <begin position="89"/>
        <end position="110"/>
    </location>
</feature>
<dbReference type="SUPFAM" id="SSF103473">
    <property type="entry name" value="MFS general substrate transporter"/>
    <property type="match status" value="1"/>
</dbReference>
<feature type="region of interest" description="Disordered" evidence="2">
    <location>
        <begin position="486"/>
        <end position="522"/>
    </location>
</feature>
<comment type="subcellular location">
    <subcellularLocation>
        <location evidence="1">Membrane</location>
        <topology evidence="1">Multi-pass membrane protein</topology>
    </subcellularLocation>
</comment>
<dbReference type="InterPro" id="IPR020846">
    <property type="entry name" value="MFS_dom"/>
</dbReference>
<keyword evidence="3" id="KW-0472">Membrane</keyword>
<accession>A0A084QBZ7</accession>
<keyword evidence="3" id="KW-1133">Transmembrane helix</keyword>
<feature type="transmembrane region" description="Helical" evidence="3">
    <location>
        <begin position="449"/>
        <end position="469"/>
    </location>
</feature>
<feature type="transmembrane region" description="Helical" evidence="3">
    <location>
        <begin position="247"/>
        <end position="265"/>
    </location>
</feature>
<dbReference type="PANTHER" id="PTHR42910:SF1">
    <property type="entry name" value="MAJOR FACILITATOR SUPERFAMILY (MFS) PROFILE DOMAIN-CONTAINING PROTEIN"/>
    <property type="match status" value="1"/>
</dbReference>
<dbReference type="Proteomes" id="UP000028524">
    <property type="component" value="Unassembled WGS sequence"/>
</dbReference>
<protein>
    <recommendedName>
        <fullName evidence="4">Major facilitator superfamily (MFS) profile domain-containing protein</fullName>
    </recommendedName>
</protein>
<feature type="transmembrane region" description="Helical" evidence="3">
    <location>
        <begin position="286"/>
        <end position="314"/>
    </location>
</feature>
<feature type="compositionally biased region" description="Basic and acidic residues" evidence="2">
    <location>
        <begin position="24"/>
        <end position="54"/>
    </location>
</feature>
<evidence type="ECO:0000313" key="6">
    <source>
        <dbReference type="Proteomes" id="UP000028524"/>
    </source>
</evidence>
<dbReference type="CDD" id="cd17324">
    <property type="entry name" value="MFS_NepI_like"/>
    <property type="match status" value="1"/>
</dbReference>
<keyword evidence="6" id="KW-1185">Reference proteome</keyword>
<dbReference type="OMA" id="FWTPLAF"/>
<feature type="region of interest" description="Disordered" evidence="2">
    <location>
        <begin position="1"/>
        <end position="71"/>
    </location>
</feature>
<organism evidence="5 6">
    <name type="scientific">Stachybotrys chlorohalonatus (strain IBT 40285)</name>
    <dbReference type="NCBI Taxonomy" id="1283841"/>
    <lineage>
        <taxon>Eukaryota</taxon>
        <taxon>Fungi</taxon>
        <taxon>Dikarya</taxon>
        <taxon>Ascomycota</taxon>
        <taxon>Pezizomycotina</taxon>
        <taxon>Sordariomycetes</taxon>
        <taxon>Hypocreomycetidae</taxon>
        <taxon>Hypocreales</taxon>
        <taxon>Stachybotryaceae</taxon>
        <taxon>Stachybotrys</taxon>
    </lineage>
</organism>
<dbReference type="GO" id="GO:0022857">
    <property type="term" value="F:transmembrane transporter activity"/>
    <property type="evidence" value="ECO:0007669"/>
    <property type="project" value="InterPro"/>
</dbReference>
<evidence type="ECO:0000256" key="2">
    <source>
        <dbReference type="SAM" id="MobiDB-lite"/>
    </source>
</evidence>
<feature type="transmembrane region" description="Helical" evidence="3">
    <location>
        <begin position="217"/>
        <end position="241"/>
    </location>
</feature>
<feature type="transmembrane region" description="Helical" evidence="3">
    <location>
        <begin position="357"/>
        <end position="380"/>
    </location>
</feature>
<dbReference type="Gene3D" id="1.20.1250.20">
    <property type="entry name" value="MFS general substrate transporter like domains"/>
    <property type="match status" value="1"/>
</dbReference>
<dbReference type="Pfam" id="PF07690">
    <property type="entry name" value="MFS_1"/>
    <property type="match status" value="1"/>
</dbReference>
<dbReference type="EMBL" id="KL660855">
    <property type="protein sequence ID" value="KFA61482.1"/>
    <property type="molecule type" value="Genomic_DNA"/>
</dbReference>
<feature type="transmembrane region" description="Helical" evidence="3">
    <location>
        <begin position="160"/>
        <end position="180"/>
    </location>
</feature>
<dbReference type="InParanoid" id="A0A084QBZ7"/>
<dbReference type="PROSITE" id="PS50850">
    <property type="entry name" value="MFS"/>
    <property type="match status" value="1"/>
</dbReference>
<evidence type="ECO:0000256" key="1">
    <source>
        <dbReference type="ARBA" id="ARBA00004141"/>
    </source>
</evidence>
<evidence type="ECO:0000313" key="5">
    <source>
        <dbReference type="EMBL" id="KFA61482.1"/>
    </source>
</evidence>
<keyword evidence="3" id="KW-0812">Transmembrane</keyword>
<dbReference type="AlphaFoldDB" id="A0A084QBZ7"/>
<dbReference type="InterPro" id="IPR011701">
    <property type="entry name" value="MFS"/>
</dbReference>
<evidence type="ECO:0000259" key="4">
    <source>
        <dbReference type="PROSITE" id="PS50850"/>
    </source>
</evidence>
<feature type="transmembrane region" description="Helical" evidence="3">
    <location>
        <begin position="186"/>
        <end position="205"/>
    </location>
</feature>
<dbReference type="PANTHER" id="PTHR42910">
    <property type="entry name" value="TRANSPORTER SCO4007-RELATED"/>
    <property type="match status" value="1"/>
</dbReference>
<feature type="compositionally biased region" description="Basic and acidic residues" evidence="2">
    <location>
        <begin position="486"/>
        <end position="498"/>
    </location>
</feature>
<feature type="compositionally biased region" description="Basic and acidic residues" evidence="2">
    <location>
        <begin position="1"/>
        <end position="15"/>
    </location>
</feature>